<keyword evidence="3" id="KW-0808">Transferase</keyword>
<dbReference type="EMBL" id="CP121196">
    <property type="protein sequence ID" value="XBH16196.1"/>
    <property type="molecule type" value="Genomic_DNA"/>
</dbReference>
<dbReference type="PANTHER" id="PTHR12526">
    <property type="entry name" value="GLYCOSYLTRANSFERASE"/>
    <property type="match status" value="1"/>
</dbReference>
<dbReference type="EC" id="2.4.-.-" evidence="3"/>
<dbReference type="InterPro" id="IPR028098">
    <property type="entry name" value="Glyco_trans_4-like_N"/>
</dbReference>
<dbReference type="SUPFAM" id="SSF53756">
    <property type="entry name" value="UDP-Glycosyltransferase/glycogen phosphorylase"/>
    <property type="match status" value="1"/>
</dbReference>
<dbReference type="GO" id="GO:0016757">
    <property type="term" value="F:glycosyltransferase activity"/>
    <property type="evidence" value="ECO:0007669"/>
    <property type="project" value="UniProtKB-KW"/>
</dbReference>
<dbReference type="Pfam" id="PF00534">
    <property type="entry name" value="Glycos_transf_1"/>
    <property type="match status" value="1"/>
</dbReference>
<dbReference type="AlphaFoldDB" id="A0AAU7DFN9"/>
<evidence type="ECO:0000259" key="2">
    <source>
        <dbReference type="Pfam" id="PF13439"/>
    </source>
</evidence>
<evidence type="ECO:0000313" key="3">
    <source>
        <dbReference type="EMBL" id="XBH16196.1"/>
    </source>
</evidence>
<dbReference type="RefSeq" id="WP_348261423.1">
    <property type="nucleotide sequence ID" value="NZ_CP121196.1"/>
</dbReference>
<keyword evidence="3" id="KW-0328">Glycosyltransferase</keyword>
<dbReference type="Gene3D" id="3.40.50.2000">
    <property type="entry name" value="Glycogen Phosphorylase B"/>
    <property type="match status" value="2"/>
</dbReference>
<reference evidence="3" key="1">
    <citation type="submission" date="2023-03" db="EMBL/GenBank/DDBJ databases">
        <title>Edaphobacter sp.</title>
        <authorList>
            <person name="Huber K.J."/>
            <person name="Papendorf J."/>
            <person name="Pilke C."/>
            <person name="Bunk B."/>
            <person name="Sproeer C."/>
            <person name="Pester M."/>
        </authorList>
    </citation>
    <scope>NUCLEOTIDE SEQUENCE</scope>
    <source>
        <strain evidence="3">DSM 110680</strain>
    </source>
</reference>
<gene>
    <name evidence="3" type="ORF">P8935_16660</name>
</gene>
<organism evidence="3">
    <name type="scientific">Telmatobacter sp. DSM 110680</name>
    <dbReference type="NCBI Taxonomy" id="3036704"/>
    <lineage>
        <taxon>Bacteria</taxon>
        <taxon>Pseudomonadati</taxon>
        <taxon>Acidobacteriota</taxon>
        <taxon>Terriglobia</taxon>
        <taxon>Terriglobales</taxon>
        <taxon>Acidobacteriaceae</taxon>
        <taxon>Telmatobacter</taxon>
    </lineage>
</organism>
<dbReference type="PANTHER" id="PTHR12526:SF630">
    <property type="entry name" value="GLYCOSYLTRANSFERASE"/>
    <property type="match status" value="1"/>
</dbReference>
<protein>
    <submittedName>
        <fullName evidence="3">Glycosyltransferase</fullName>
        <ecNumber evidence="3">2.4.-.-</ecNumber>
    </submittedName>
</protein>
<dbReference type="InterPro" id="IPR001296">
    <property type="entry name" value="Glyco_trans_1"/>
</dbReference>
<proteinExistence type="predicted"/>
<feature type="domain" description="Glycosyl transferase family 1" evidence="1">
    <location>
        <begin position="182"/>
        <end position="342"/>
    </location>
</feature>
<feature type="domain" description="Glycosyltransferase subfamily 4-like N-terminal" evidence="2">
    <location>
        <begin position="14"/>
        <end position="172"/>
    </location>
</feature>
<dbReference type="Pfam" id="PF13439">
    <property type="entry name" value="Glyco_transf_4"/>
    <property type="match status" value="1"/>
</dbReference>
<evidence type="ECO:0000259" key="1">
    <source>
        <dbReference type="Pfam" id="PF00534"/>
    </source>
</evidence>
<name>A0AAU7DFN9_9BACT</name>
<sequence>MRHVAFLIPTIDRIGGAEQQVISLAVGLSHRGSKVNVIALSGAGGDAADHLRCANIDFLSLGMRKGLVDPRGWVRLCRWVRTNRPEVVHAHLPHAALLARWSRIVSPVRALVDTIHSPSTGGKARKLGYRISSALPDVVTAVSCAAAGPWLASRSLIEENLAIISNGVDIDRFRPDEEVRTAMRNELELSDEFLWIAVGRLDPVKDHATLLHAFRTLPPNARLIIAGDGPFRNGLNTLAHRLELHDRVRLVGFDPDVRRLLRAADGFVLCSRWEGMPIALLEASACELPSVVTDIEAAREVLQDLTANFSVRVGDSVALASSMRNMMSLSTSKRSEIGRSARDSVISRFSLDAALDQWEALYDDVLATNLHPRRFGRASPSQGRTFQLQ</sequence>
<accession>A0AAU7DFN9</accession>